<dbReference type="InterPro" id="IPR002076">
    <property type="entry name" value="ELO_fam"/>
</dbReference>
<evidence type="ECO:0000256" key="3">
    <source>
        <dbReference type="ARBA" id="ARBA00022679"/>
    </source>
</evidence>
<keyword evidence="3 10" id="KW-0808">Transferase</keyword>
<proteinExistence type="inferred from homology"/>
<dbReference type="EMBL" id="BMAW01127681">
    <property type="protein sequence ID" value="GFU22190.1"/>
    <property type="molecule type" value="Genomic_DNA"/>
</dbReference>
<comment type="catalytic activity">
    <reaction evidence="10">
        <text>a very-long-chain acyl-CoA + malonyl-CoA + H(+) = a very-long-chain 3-oxoacyl-CoA + CO2 + CoA</text>
        <dbReference type="Rhea" id="RHEA:32727"/>
        <dbReference type="ChEBI" id="CHEBI:15378"/>
        <dbReference type="ChEBI" id="CHEBI:16526"/>
        <dbReference type="ChEBI" id="CHEBI:57287"/>
        <dbReference type="ChEBI" id="CHEBI:57384"/>
        <dbReference type="ChEBI" id="CHEBI:90725"/>
        <dbReference type="ChEBI" id="CHEBI:90736"/>
        <dbReference type="EC" id="2.3.1.199"/>
    </reaction>
</comment>
<dbReference type="GO" id="GO:0034626">
    <property type="term" value="P:fatty acid elongation, polyunsaturated fatty acid"/>
    <property type="evidence" value="ECO:0007669"/>
    <property type="project" value="TreeGrafter"/>
</dbReference>
<accession>A0A8X6QJG0</accession>
<gene>
    <name evidence="11" type="ORF">NPIL_124811</name>
</gene>
<evidence type="ECO:0000256" key="6">
    <source>
        <dbReference type="ARBA" id="ARBA00022989"/>
    </source>
</evidence>
<dbReference type="OrthoDB" id="6416940at2759"/>
<dbReference type="AlphaFoldDB" id="A0A8X6QJG0"/>
<keyword evidence="5 10" id="KW-0276">Fatty acid metabolism</keyword>
<dbReference type="Pfam" id="PF01151">
    <property type="entry name" value="ELO"/>
    <property type="match status" value="1"/>
</dbReference>
<dbReference type="Proteomes" id="UP000887013">
    <property type="component" value="Unassembled WGS sequence"/>
</dbReference>
<organism evidence="11 12">
    <name type="scientific">Nephila pilipes</name>
    <name type="common">Giant wood spider</name>
    <name type="synonym">Nephila maculata</name>
    <dbReference type="NCBI Taxonomy" id="299642"/>
    <lineage>
        <taxon>Eukaryota</taxon>
        <taxon>Metazoa</taxon>
        <taxon>Ecdysozoa</taxon>
        <taxon>Arthropoda</taxon>
        <taxon>Chelicerata</taxon>
        <taxon>Arachnida</taxon>
        <taxon>Araneae</taxon>
        <taxon>Araneomorphae</taxon>
        <taxon>Entelegynae</taxon>
        <taxon>Araneoidea</taxon>
        <taxon>Nephilidae</taxon>
        <taxon>Nephila</taxon>
    </lineage>
</organism>
<evidence type="ECO:0000256" key="4">
    <source>
        <dbReference type="ARBA" id="ARBA00022692"/>
    </source>
</evidence>
<evidence type="ECO:0000256" key="8">
    <source>
        <dbReference type="ARBA" id="ARBA00023136"/>
    </source>
</evidence>
<evidence type="ECO:0000313" key="12">
    <source>
        <dbReference type="Proteomes" id="UP000887013"/>
    </source>
</evidence>
<comment type="subcellular location">
    <subcellularLocation>
        <location evidence="1">Membrane</location>
        <topology evidence="1">Multi-pass membrane protein</topology>
    </subcellularLocation>
</comment>
<dbReference type="GO" id="GO:0030148">
    <property type="term" value="P:sphingolipid biosynthetic process"/>
    <property type="evidence" value="ECO:0007669"/>
    <property type="project" value="TreeGrafter"/>
</dbReference>
<keyword evidence="9 10" id="KW-0275">Fatty acid biosynthesis</keyword>
<evidence type="ECO:0000256" key="9">
    <source>
        <dbReference type="ARBA" id="ARBA00023160"/>
    </source>
</evidence>
<name>A0A8X6QJG0_NEPPI</name>
<comment type="similarity">
    <text evidence="10">Belongs to the ELO family.</text>
</comment>
<dbReference type="GO" id="GO:0019367">
    <property type="term" value="P:fatty acid elongation, saturated fatty acid"/>
    <property type="evidence" value="ECO:0007669"/>
    <property type="project" value="TreeGrafter"/>
</dbReference>
<reference evidence="11" key="1">
    <citation type="submission" date="2020-08" db="EMBL/GenBank/DDBJ databases">
        <title>Multicomponent nature underlies the extraordinary mechanical properties of spider dragline silk.</title>
        <authorList>
            <person name="Kono N."/>
            <person name="Nakamura H."/>
            <person name="Mori M."/>
            <person name="Yoshida Y."/>
            <person name="Ohtoshi R."/>
            <person name="Malay A.D."/>
            <person name="Moran D.A.P."/>
            <person name="Tomita M."/>
            <person name="Numata K."/>
            <person name="Arakawa K."/>
        </authorList>
    </citation>
    <scope>NUCLEOTIDE SEQUENCE</scope>
</reference>
<dbReference type="GO" id="GO:0042761">
    <property type="term" value="P:very long-chain fatty acid biosynthetic process"/>
    <property type="evidence" value="ECO:0007669"/>
    <property type="project" value="TreeGrafter"/>
</dbReference>
<keyword evidence="2 10" id="KW-0444">Lipid biosynthesis</keyword>
<keyword evidence="4 10" id="KW-0812">Transmembrane</keyword>
<evidence type="ECO:0000313" key="11">
    <source>
        <dbReference type="EMBL" id="GFU22190.1"/>
    </source>
</evidence>
<feature type="non-terminal residue" evidence="11">
    <location>
        <position position="1"/>
    </location>
</feature>
<evidence type="ECO:0000256" key="2">
    <source>
        <dbReference type="ARBA" id="ARBA00022516"/>
    </source>
</evidence>
<comment type="caution">
    <text evidence="10">Lacks conserved residue(s) required for the propagation of feature annotation.</text>
</comment>
<dbReference type="GO" id="GO:0034625">
    <property type="term" value="P:fatty acid elongation, monounsaturated fatty acid"/>
    <property type="evidence" value="ECO:0007669"/>
    <property type="project" value="TreeGrafter"/>
</dbReference>
<keyword evidence="12" id="KW-1185">Reference proteome</keyword>
<evidence type="ECO:0000256" key="7">
    <source>
        <dbReference type="ARBA" id="ARBA00023098"/>
    </source>
</evidence>
<dbReference type="GO" id="GO:0005789">
    <property type="term" value="C:endoplasmic reticulum membrane"/>
    <property type="evidence" value="ECO:0007669"/>
    <property type="project" value="TreeGrafter"/>
</dbReference>
<dbReference type="GO" id="GO:0009922">
    <property type="term" value="F:fatty acid elongase activity"/>
    <property type="evidence" value="ECO:0007669"/>
    <property type="project" value="UniProtKB-EC"/>
</dbReference>
<protein>
    <recommendedName>
        <fullName evidence="10">Elongation of very long chain fatty acids protein</fullName>
        <ecNumber evidence="10">2.3.1.199</ecNumber>
    </recommendedName>
    <alternativeName>
        <fullName evidence="10">Very-long-chain 3-oxoacyl-CoA synthase</fullName>
    </alternativeName>
</protein>
<sequence length="115" mass="13889">MISALSQDIKEKILVKNLYAFLTIILSYVLFTTWLGPRMMKNRKPFQLKNLMIGYNFALSAINLYLSINYYRILRTYWKDRCGFKSSSAYDKYWKEDAYLFWVLYLVKYVELMDT</sequence>
<evidence type="ECO:0000256" key="1">
    <source>
        <dbReference type="ARBA" id="ARBA00004141"/>
    </source>
</evidence>
<dbReference type="EC" id="2.3.1.199" evidence="10"/>
<feature type="transmembrane region" description="Helical" evidence="10">
    <location>
        <begin position="18"/>
        <end position="36"/>
    </location>
</feature>
<comment type="caution">
    <text evidence="11">The sequence shown here is derived from an EMBL/GenBank/DDBJ whole genome shotgun (WGS) entry which is preliminary data.</text>
</comment>
<evidence type="ECO:0000256" key="5">
    <source>
        <dbReference type="ARBA" id="ARBA00022832"/>
    </source>
</evidence>
<keyword evidence="6 10" id="KW-1133">Transmembrane helix</keyword>
<evidence type="ECO:0000256" key="10">
    <source>
        <dbReference type="RuleBase" id="RU361115"/>
    </source>
</evidence>
<dbReference type="PANTHER" id="PTHR11157">
    <property type="entry name" value="FATTY ACID ACYL TRANSFERASE-RELATED"/>
    <property type="match status" value="1"/>
</dbReference>
<keyword evidence="8 10" id="KW-0472">Membrane</keyword>
<keyword evidence="7 10" id="KW-0443">Lipid metabolism</keyword>
<feature type="transmembrane region" description="Helical" evidence="10">
    <location>
        <begin position="48"/>
        <end position="68"/>
    </location>
</feature>